<feature type="non-terminal residue" evidence="1">
    <location>
        <position position="199"/>
    </location>
</feature>
<dbReference type="AlphaFoldDB" id="A0A9P7KGH2"/>
<reference evidence="1" key="1">
    <citation type="submission" date="2021-02" db="EMBL/GenBank/DDBJ databases">
        <authorList>
            <person name="Nieuwenhuis M."/>
            <person name="Van De Peppel L.J.J."/>
        </authorList>
    </citation>
    <scope>NUCLEOTIDE SEQUENCE</scope>
    <source>
        <strain evidence="1">D49</strain>
    </source>
</reference>
<gene>
    <name evidence="1" type="ORF">H0H81_003156</name>
</gene>
<dbReference type="OrthoDB" id="406156at2759"/>
<name>A0A9P7KGH2_9AGAR</name>
<protein>
    <recommendedName>
        <fullName evidence="3">Isopenicillin N synthase-like Fe(2+) 2OG dioxygenase domain-containing protein</fullName>
    </recommendedName>
</protein>
<dbReference type="Proteomes" id="UP000717328">
    <property type="component" value="Unassembled WGS sequence"/>
</dbReference>
<keyword evidence="2" id="KW-1185">Reference proteome</keyword>
<organism evidence="1 2">
    <name type="scientific">Sphagnurus paluster</name>
    <dbReference type="NCBI Taxonomy" id="117069"/>
    <lineage>
        <taxon>Eukaryota</taxon>
        <taxon>Fungi</taxon>
        <taxon>Dikarya</taxon>
        <taxon>Basidiomycota</taxon>
        <taxon>Agaricomycotina</taxon>
        <taxon>Agaricomycetes</taxon>
        <taxon>Agaricomycetidae</taxon>
        <taxon>Agaricales</taxon>
        <taxon>Tricholomatineae</taxon>
        <taxon>Lyophyllaceae</taxon>
        <taxon>Sphagnurus</taxon>
    </lineage>
</organism>
<comment type="caution">
    <text evidence="1">The sequence shown here is derived from an EMBL/GenBank/DDBJ whole genome shotgun (WGS) entry which is preliminary data.</text>
</comment>
<evidence type="ECO:0000313" key="2">
    <source>
        <dbReference type="Proteomes" id="UP000717328"/>
    </source>
</evidence>
<dbReference type="InterPro" id="IPR027443">
    <property type="entry name" value="IPNS-like_sf"/>
</dbReference>
<dbReference type="EMBL" id="JABCKI010000889">
    <property type="protein sequence ID" value="KAG5649543.1"/>
    <property type="molecule type" value="Genomic_DNA"/>
</dbReference>
<evidence type="ECO:0000313" key="1">
    <source>
        <dbReference type="EMBL" id="KAG5649543.1"/>
    </source>
</evidence>
<proteinExistence type="predicted"/>
<sequence>RSADECPSHPRSEEDEIKSKNVWLKGHTELADCNRFRLHHNSLVPTCGWPPDPTPRREVEMGSTHRECFGTCTPVSISQSSHGFQVVNAGDALEFLCGGFYPATRHRVVQPPADQQKIPRLGVFYFVMPDDEKKLVPYDESPVLQKVGITRRCDPKNIPNMEEWRKARTASYGKVQLRAGDEQGVEEEVVNGVVVKHYN</sequence>
<reference evidence="1" key="2">
    <citation type="submission" date="2021-10" db="EMBL/GenBank/DDBJ databases">
        <title>Phylogenomics reveals ancestral predisposition of the termite-cultivated fungus Termitomyces towards a domesticated lifestyle.</title>
        <authorList>
            <person name="Auxier B."/>
            <person name="Grum-Grzhimaylo A."/>
            <person name="Cardenas M.E."/>
            <person name="Lodge J.D."/>
            <person name="Laessoe T."/>
            <person name="Pedersen O."/>
            <person name="Smith M.E."/>
            <person name="Kuyper T.W."/>
            <person name="Franco-Molano E.A."/>
            <person name="Baroni T.J."/>
            <person name="Aanen D.K."/>
        </authorList>
    </citation>
    <scope>NUCLEOTIDE SEQUENCE</scope>
    <source>
        <strain evidence="1">D49</strain>
    </source>
</reference>
<evidence type="ECO:0008006" key="3">
    <source>
        <dbReference type="Google" id="ProtNLM"/>
    </source>
</evidence>
<dbReference type="Gene3D" id="2.60.120.330">
    <property type="entry name" value="B-lactam Antibiotic, Isopenicillin N Synthase, Chain"/>
    <property type="match status" value="1"/>
</dbReference>
<accession>A0A9P7KGH2</accession>
<dbReference type="SUPFAM" id="SSF51197">
    <property type="entry name" value="Clavaminate synthase-like"/>
    <property type="match status" value="1"/>
</dbReference>